<keyword evidence="3" id="KW-1185">Reference proteome</keyword>
<sequence length="327" mass="34386">MKLTKEYQREGEQREAIETGEGPARTGEGPARARRVTLEALRGQVGGSHGGGRDDRRDDGGDGGKDGWRGTVKGVGGARDSEDGGRRLTVAARMDGRWSERRQRSGQDGGDREKAINETARALRGTVESEDAPSPPKASPQNRALHPDPLGNGEQPLGIKKEGDEGPDGDGEGPGGGDALHEDLGGQEEEVGGGGADAEVVGAEEAVEDVEDGEEEAEEGGEGDVEGEEEGGVGVDWGSGLVGWREGKERVERRMDGADDPDLLGFFDAASSSLGRRDMSPQVGPTPPDMPDDCLIDDRNCKRKRVLLSQILGEMGEVNRDGGGTRG</sequence>
<dbReference type="Proteomes" id="UP001419268">
    <property type="component" value="Unassembled WGS sequence"/>
</dbReference>
<organism evidence="2 3">
    <name type="scientific">Stephania cephalantha</name>
    <dbReference type="NCBI Taxonomy" id="152367"/>
    <lineage>
        <taxon>Eukaryota</taxon>
        <taxon>Viridiplantae</taxon>
        <taxon>Streptophyta</taxon>
        <taxon>Embryophyta</taxon>
        <taxon>Tracheophyta</taxon>
        <taxon>Spermatophyta</taxon>
        <taxon>Magnoliopsida</taxon>
        <taxon>Ranunculales</taxon>
        <taxon>Menispermaceae</taxon>
        <taxon>Menispermoideae</taxon>
        <taxon>Cissampelideae</taxon>
        <taxon>Stephania</taxon>
    </lineage>
</organism>
<proteinExistence type="predicted"/>
<feature type="compositionally biased region" description="Gly residues" evidence="1">
    <location>
        <begin position="232"/>
        <end position="241"/>
    </location>
</feature>
<dbReference type="AlphaFoldDB" id="A0AAP0K963"/>
<feature type="region of interest" description="Disordered" evidence="1">
    <location>
        <begin position="272"/>
        <end position="293"/>
    </location>
</feature>
<evidence type="ECO:0000313" key="2">
    <source>
        <dbReference type="EMBL" id="KAK9147479.1"/>
    </source>
</evidence>
<gene>
    <name evidence="2" type="ORF">Scep_006236</name>
</gene>
<accession>A0AAP0K963</accession>
<protein>
    <submittedName>
        <fullName evidence="2">Uncharacterized protein</fullName>
    </submittedName>
</protein>
<feature type="compositionally biased region" description="Basic and acidic residues" evidence="1">
    <location>
        <begin position="94"/>
        <end position="116"/>
    </location>
</feature>
<reference evidence="2 3" key="1">
    <citation type="submission" date="2024-01" db="EMBL/GenBank/DDBJ databases">
        <title>Genome assemblies of Stephania.</title>
        <authorList>
            <person name="Yang L."/>
        </authorList>
    </citation>
    <scope>NUCLEOTIDE SEQUENCE [LARGE SCALE GENOMIC DNA]</scope>
    <source>
        <strain evidence="2">JXDWG</strain>
        <tissue evidence="2">Leaf</tissue>
    </source>
</reference>
<evidence type="ECO:0000313" key="3">
    <source>
        <dbReference type="Proteomes" id="UP001419268"/>
    </source>
</evidence>
<feature type="compositionally biased region" description="Basic and acidic residues" evidence="1">
    <location>
        <begin position="1"/>
        <end position="17"/>
    </location>
</feature>
<name>A0AAP0K963_9MAGN</name>
<evidence type="ECO:0000256" key="1">
    <source>
        <dbReference type="SAM" id="MobiDB-lite"/>
    </source>
</evidence>
<feature type="compositionally biased region" description="Acidic residues" evidence="1">
    <location>
        <begin position="205"/>
        <end position="231"/>
    </location>
</feature>
<dbReference type="EMBL" id="JBBNAG010000003">
    <property type="protein sequence ID" value="KAK9147479.1"/>
    <property type="molecule type" value="Genomic_DNA"/>
</dbReference>
<feature type="compositionally biased region" description="Basic and acidic residues" evidence="1">
    <location>
        <begin position="51"/>
        <end position="68"/>
    </location>
</feature>
<feature type="region of interest" description="Disordered" evidence="1">
    <location>
        <begin position="1"/>
        <end position="241"/>
    </location>
</feature>
<comment type="caution">
    <text evidence="2">The sequence shown here is derived from an EMBL/GenBank/DDBJ whole genome shotgun (WGS) entry which is preliminary data.</text>
</comment>